<gene>
    <name evidence="3" type="ORF">Aph01nite_39180</name>
</gene>
<name>A0A919UPQ6_9ACTN</name>
<evidence type="ECO:0000313" key="4">
    <source>
        <dbReference type="Proteomes" id="UP000640052"/>
    </source>
</evidence>
<keyword evidence="2" id="KW-0472">Membrane</keyword>
<keyword evidence="2" id="KW-0812">Transmembrane</keyword>
<dbReference type="AlphaFoldDB" id="A0A919UPQ6"/>
<dbReference type="RefSeq" id="WP_204042309.1">
    <property type="nucleotide sequence ID" value="NZ_BOOA01000030.1"/>
</dbReference>
<organism evidence="3 4">
    <name type="scientific">Acrocarpospora phusangensis</name>
    <dbReference type="NCBI Taxonomy" id="1070424"/>
    <lineage>
        <taxon>Bacteria</taxon>
        <taxon>Bacillati</taxon>
        <taxon>Actinomycetota</taxon>
        <taxon>Actinomycetes</taxon>
        <taxon>Streptosporangiales</taxon>
        <taxon>Streptosporangiaceae</taxon>
        <taxon>Acrocarpospora</taxon>
    </lineage>
</organism>
<evidence type="ECO:0000256" key="2">
    <source>
        <dbReference type="SAM" id="Phobius"/>
    </source>
</evidence>
<feature type="compositionally biased region" description="Low complexity" evidence="1">
    <location>
        <begin position="220"/>
        <end position="241"/>
    </location>
</feature>
<dbReference type="InterPro" id="IPR021454">
    <property type="entry name" value="DUF3105"/>
</dbReference>
<protein>
    <submittedName>
        <fullName evidence="3">Membrane protein</fullName>
    </submittedName>
</protein>
<feature type="transmembrane region" description="Helical" evidence="2">
    <location>
        <begin position="29"/>
        <end position="51"/>
    </location>
</feature>
<dbReference type="EMBL" id="BOOA01000030">
    <property type="protein sequence ID" value="GIH25608.1"/>
    <property type="molecule type" value="Genomic_DNA"/>
</dbReference>
<dbReference type="Pfam" id="PF11303">
    <property type="entry name" value="DUF3105"/>
    <property type="match status" value="1"/>
</dbReference>
<accession>A0A919UPQ6</accession>
<sequence>MTKEKSQARREHLARMRAEQKRKERRTAFLMWGIGGLVIAIVVGAVGFYIIREEMNKSEVEKAAAAAEAAMEPKVKNFSYSGSQHTGIKVNYAETPPVGGEHNPAWQNCGIYDQPINNETAVHSMEHGAVWLTYQPDLPEADVAKLRAHASSDYMLLSPYPGLPSKIALSSWNHQLAVDSADSPDIAAFIRKFKQGPDTPERGSPCTGGVDQTAAEAVIPATAPSAEPSPAPSATAGTDAPVATPSPSS</sequence>
<comment type="caution">
    <text evidence="3">The sequence shown here is derived from an EMBL/GenBank/DDBJ whole genome shotgun (WGS) entry which is preliminary data.</text>
</comment>
<keyword evidence="4" id="KW-1185">Reference proteome</keyword>
<reference evidence="3" key="1">
    <citation type="submission" date="2021-01" db="EMBL/GenBank/DDBJ databases">
        <title>Whole genome shotgun sequence of Acrocarpospora phusangensis NBRC 108782.</title>
        <authorList>
            <person name="Komaki H."/>
            <person name="Tamura T."/>
        </authorList>
    </citation>
    <scope>NUCLEOTIDE SEQUENCE</scope>
    <source>
        <strain evidence="3">NBRC 108782</strain>
    </source>
</reference>
<dbReference type="Proteomes" id="UP000640052">
    <property type="component" value="Unassembled WGS sequence"/>
</dbReference>
<proteinExistence type="predicted"/>
<feature type="region of interest" description="Disordered" evidence="1">
    <location>
        <begin position="195"/>
        <end position="249"/>
    </location>
</feature>
<keyword evidence="2" id="KW-1133">Transmembrane helix</keyword>
<evidence type="ECO:0000313" key="3">
    <source>
        <dbReference type="EMBL" id="GIH25608.1"/>
    </source>
</evidence>
<evidence type="ECO:0000256" key="1">
    <source>
        <dbReference type="SAM" id="MobiDB-lite"/>
    </source>
</evidence>